<dbReference type="Proteomes" id="UP001164250">
    <property type="component" value="Chromosome 9"/>
</dbReference>
<evidence type="ECO:0000313" key="1">
    <source>
        <dbReference type="EMBL" id="KAJ0088953.1"/>
    </source>
</evidence>
<dbReference type="EMBL" id="CM047905">
    <property type="protein sequence ID" value="KAJ0088953.1"/>
    <property type="molecule type" value="Genomic_DNA"/>
</dbReference>
<gene>
    <name evidence="1" type="ORF">Patl1_32147</name>
</gene>
<name>A0ACC1AQN5_9ROSI</name>
<organism evidence="1 2">
    <name type="scientific">Pistacia atlantica</name>
    <dbReference type="NCBI Taxonomy" id="434234"/>
    <lineage>
        <taxon>Eukaryota</taxon>
        <taxon>Viridiplantae</taxon>
        <taxon>Streptophyta</taxon>
        <taxon>Embryophyta</taxon>
        <taxon>Tracheophyta</taxon>
        <taxon>Spermatophyta</taxon>
        <taxon>Magnoliopsida</taxon>
        <taxon>eudicotyledons</taxon>
        <taxon>Gunneridae</taxon>
        <taxon>Pentapetalae</taxon>
        <taxon>rosids</taxon>
        <taxon>malvids</taxon>
        <taxon>Sapindales</taxon>
        <taxon>Anacardiaceae</taxon>
        <taxon>Pistacia</taxon>
    </lineage>
</organism>
<keyword evidence="2" id="KW-1185">Reference proteome</keyword>
<sequence length="100" mass="11530">MLEEDEVLLRIEGGKLNPNISIPLSATILDLKDRIRSLLVGEEYLQTIFLEVSPLVEIQNSTSCWITWVRETTLVGDLRRKIERHWGSPSIRSQIEVKIM</sequence>
<proteinExistence type="predicted"/>
<comment type="caution">
    <text evidence="1">The sequence shown here is derived from an EMBL/GenBank/DDBJ whole genome shotgun (WGS) entry which is preliminary data.</text>
</comment>
<evidence type="ECO:0000313" key="2">
    <source>
        <dbReference type="Proteomes" id="UP001164250"/>
    </source>
</evidence>
<protein>
    <submittedName>
        <fullName evidence="1">Uncharacterized protein</fullName>
    </submittedName>
</protein>
<reference evidence="2" key="1">
    <citation type="journal article" date="2023" name="G3 (Bethesda)">
        <title>Genome assembly and association tests identify interacting loci associated with vigor, precocity, and sex in interspecific pistachio rootstocks.</title>
        <authorList>
            <person name="Palmer W."/>
            <person name="Jacygrad E."/>
            <person name="Sagayaradj S."/>
            <person name="Cavanaugh K."/>
            <person name="Han R."/>
            <person name="Bertier L."/>
            <person name="Beede B."/>
            <person name="Kafkas S."/>
            <person name="Golino D."/>
            <person name="Preece J."/>
            <person name="Michelmore R."/>
        </authorList>
    </citation>
    <scope>NUCLEOTIDE SEQUENCE [LARGE SCALE GENOMIC DNA]</scope>
</reference>
<accession>A0ACC1AQN5</accession>